<dbReference type="EC" id="2.4.2.7" evidence="2"/>
<gene>
    <name evidence="2" type="ORF">H9734_03520</name>
</gene>
<evidence type="ECO:0000259" key="1">
    <source>
        <dbReference type="Pfam" id="PF00156"/>
    </source>
</evidence>
<dbReference type="EMBL" id="DXEK01000057">
    <property type="protein sequence ID" value="HIX76652.1"/>
    <property type="molecule type" value="Genomic_DNA"/>
</dbReference>
<accession>A0A9D1XC13</accession>
<comment type="caution">
    <text evidence="2">The sequence shown here is derived from an EMBL/GenBank/DDBJ whole genome shotgun (WGS) entry which is preliminary data.</text>
</comment>
<dbReference type="NCBIfam" id="NF005592">
    <property type="entry name" value="PRK07322.1"/>
    <property type="match status" value="1"/>
</dbReference>
<keyword evidence="2" id="KW-0328">Glycosyltransferase</keyword>
<dbReference type="GO" id="GO:0003999">
    <property type="term" value="F:adenine phosphoribosyltransferase activity"/>
    <property type="evidence" value="ECO:0007669"/>
    <property type="project" value="UniProtKB-EC"/>
</dbReference>
<evidence type="ECO:0000313" key="3">
    <source>
        <dbReference type="Proteomes" id="UP000886890"/>
    </source>
</evidence>
<dbReference type="SUPFAM" id="SSF53271">
    <property type="entry name" value="PRTase-like"/>
    <property type="match status" value="1"/>
</dbReference>
<organism evidence="2 3">
    <name type="scientific">Candidatus Fusicatenibacter merdavium</name>
    <dbReference type="NCBI Taxonomy" id="2838600"/>
    <lineage>
        <taxon>Bacteria</taxon>
        <taxon>Bacillati</taxon>
        <taxon>Bacillota</taxon>
        <taxon>Clostridia</taxon>
        <taxon>Lachnospirales</taxon>
        <taxon>Lachnospiraceae</taxon>
        <taxon>Fusicatenibacter</taxon>
    </lineage>
</organism>
<dbReference type="Gene3D" id="3.40.50.2020">
    <property type="match status" value="1"/>
</dbReference>
<dbReference type="Pfam" id="PF00156">
    <property type="entry name" value="Pribosyltran"/>
    <property type="match status" value="1"/>
</dbReference>
<dbReference type="AlphaFoldDB" id="A0A9D1XC13"/>
<dbReference type="PANTHER" id="PTHR43218">
    <property type="entry name" value="PHOSPHORIBOSYLTRANSFERASE-RELATED"/>
    <property type="match status" value="1"/>
</dbReference>
<reference evidence="2" key="1">
    <citation type="journal article" date="2021" name="PeerJ">
        <title>Extensive microbial diversity within the chicken gut microbiome revealed by metagenomics and culture.</title>
        <authorList>
            <person name="Gilroy R."/>
            <person name="Ravi A."/>
            <person name="Getino M."/>
            <person name="Pursley I."/>
            <person name="Horton D.L."/>
            <person name="Alikhan N.F."/>
            <person name="Baker D."/>
            <person name="Gharbi K."/>
            <person name="Hall N."/>
            <person name="Watson M."/>
            <person name="Adriaenssens E.M."/>
            <person name="Foster-Nyarko E."/>
            <person name="Jarju S."/>
            <person name="Secka A."/>
            <person name="Antonio M."/>
            <person name="Oren A."/>
            <person name="Chaudhuri R.R."/>
            <person name="La Ragione R."/>
            <person name="Hildebrand F."/>
            <person name="Pallen M.J."/>
        </authorList>
    </citation>
    <scope>NUCLEOTIDE SEQUENCE</scope>
    <source>
        <strain evidence="2">CHK183-1962</strain>
    </source>
</reference>
<proteinExistence type="predicted"/>
<dbReference type="Proteomes" id="UP000886890">
    <property type="component" value="Unassembled WGS sequence"/>
</dbReference>
<dbReference type="PANTHER" id="PTHR43218:SF1">
    <property type="entry name" value="PHOSPHORIBOSYLTRANSFERASE"/>
    <property type="match status" value="1"/>
</dbReference>
<keyword evidence="2" id="KW-0808">Transferase</keyword>
<dbReference type="CDD" id="cd06223">
    <property type="entry name" value="PRTases_typeI"/>
    <property type="match status" value="1"/>
</dbReference>
<feature type="domain" description="Phosphoribosyltransferase" evidence="1">
    <location>
        <begin position="52"/>
        <end position="168"/>
    </location>
</feature>
<reference evidence="2" key="2">
    <citation type="submission" date="2021-04" db="EMBL/GenBank/DDBJ databases">
        <authorList>
            <person name="Gilroy R."/>
        </authorList>
    </citation>
    <scope>NUCLEOTIDE SEQUENCE</scope>
    <source>
        <strain evidence="2">CHK183-1962</strain>
    </source>
</reference>
<dbReference type="InterPro" id="IPR029057">
    <property type="entry name" value="PRTase-like"/>
</dbReference>
<sequence>MKEYTIELCGVKRTLPFIPINDTTAFASFVVLGDTELVSACAPELAKKIGPVDAVVTAEAKGIALAYEISRLLGLKEFIVARKSTKSYMQNVISASVHSITTAGEQHLYLDGVDADKIRGKHVCLLDDVISTGESLHALEVLMKNAGASVVRKAAILAEGDAASRDDIIFLQKLPLFHKTGEGEYEIL</sequence>
<dbReference type="InterPro" id="IPR000836">
    <property type="entry name" value="PRTase_dom"/>
</dbReference>
<evidence type="ECO:0000313" key="2">
    <source>
        <dbReference type="EMBL" id="HIX76652.1"/>
    </source>
</evidence>
<name>A0A9D1XC13_9FIRM</name>
<protein>
    <submittedName>
        <fullName evidence="2">Adenine phosphoribosyltransferase</fullName>
        <ecNumber evidence="2">2.4.2.7</ecNumber>
    </submittedName>
</protein>